<protein>
    <recommendedName>
        <fullName evidence="4">Tat (Twin-arginine translocation) pathway signal sequence</fullName>
    </recommendedName>
</protein>
<feature type="transmembrane region" description="Helical" evidence="1">
    <location>
        <begin position="92"/>
        <end position="113"/>
    </location>
</feature>
<evidence type="ECO:0008006" key="4">
    <source>
        <dbReference type="Google" id="ProtNLM"/>
    </source>
</evidence>
<sequence>MTTSTALRPERPTAPRLSSYRSGGLVLTAIALVGAFVLTPALLAGGGYGSVFDASPLVRALRDGFVATWQSGRVEPTAGLDEVVHYWSNYHLVKTVIALALLACLVILSRMIWRAYVTAGPQRQVALATSGVIATTGAVGALGLLMANIQATLAPLSALLPLLPARPGPGSYAVVVGEIRSGLSANGAGGQPFLGALVDDYARYHLIMAVIAAVLVVVATVWCVASWRHARRSDGRSRKLARWSTAISAVVGLGLAVLLVANTSTVVDPEAGLAMFFSGSW</sequence>
<reference evidence="2 3" key="1">
    <citation type="submission" date="2013-01" db="EMBL/GenBank/DDBJ databases">
        <title>Whole genome shotgun sequence of Gordonia soli NBRC 108243.</title>
        <authorList>
            <person name="Isaki-Nakamura S."/>
            <person name="Hosoyama A."/>
            <person name="Tsuchikane K."/>
            <person name="Ando Y."/>
            <person name="Baba S."/>
            <person name="Ohji S."/>
            <person name="Hamada M."/>
            <person name="Tamura T."/>
            <person name="Yamazoe A."/>
            <person name="Yamazaki S."/>
            <person name="Fujita N."/>
        </authorList>
    </citation>
    <scope>NUCLEOTIDE SEQUENCE [LARGE SCALE GENOMIC DNA]</scope>
    <source>
        <strain evidence="2 3">NBRC 108243</strain>
    </source>
</reference>
<keyword evidence="1" id="KW-1133">Transmembrane helix</keyword>
<evidence type="ECO:0000256" key="1">
    <source>
        <dbReference type="SAM" id="Phobius"/>
    </source>
</evidence>
<accession>M0QQ39</accession>
<feature type="transmembrane region" description="Helical" evidence="1">
    <location>
        <begin position="240"/>
        <end position="261"/>
    </location>
</feature>
<dbReference type="AlphaFoldDB" id="M0QQ39"/>
<gene>
    <name evidence="2" type="ORF">GS4_35_00800</name>
</gene>
<dbReference type="Proteomes" id="UP000011666">
    <property type="component" value="Unassembled WGS sequence"/>
</dbReference>
<comment type="caution">
    <text evidence="2">The sequence shown here is derived from an EMBL/GenBank/DDBJ whole genome shotgun (WGS) entry which is preliminary data.</text>
</comment>
<keyword evidence="1" id="KW-0812">Transmembrane</keyword>
<dbReference type="EMBL" id="BANX01000035">
    <property type="protein sequence ID" value="GAC70504.1"/>
    <property type="molecule type" value="Genomic_DNA"/>
</dbReference>
<feature type="transmembrane region" description="Helical" evidence="1">
    <location>
        <begin position="25"/>
        <end position="48"/>
    </location>
</feature>
<feature type="transmembrane region" description="Helical" evidence="1">
    <location>
        <begin position="204"/>
        <end position="228"/>
    </location>
</feature>
<keyword evidence="3" id="KW-1185">Reference proteome</keyword>
<keyword evidence="1" id="KW-0472">Membrane</keyword>
<dbReference type="OrthoDB" id="3824322at2"/>
<evidence type="ECO:0000313" key="3">
    <source>
        <dbReference type="Proteomes" id="UP000011666"/>
    </source>
</evidence>
<proteinExistence type="predicted"/>
<dbReference type="eggNOG" id="ENOG5032S22">
    <property type="taxonomic scope" value="Bacteria"/>
</dbReference>
<dbReference type="RefSeq" id="WP_007624578.1">
    <property type="nucleotide sequence ID" value="NZ_BANX01000035.1"/>
</dbReference>
<feature type="transmembrane region" description="Helical" evidence="1">
    <location>
        <begin position="125"/>
        <end position="147"/>
    </location>
</feature>
<evidence type="ECO:0000313" key="2">
    <source>
        <dbReference type="EMBL" id="GAC70504.1"/>
    </source>
</evidence>
<organism evidence="2 3">
    <name type="scientific">Gordonia soli NBRC 108243</name>
    <dbReference type="NCBI Taxonomy" id="1223545"/>
    <lineage>
        <taxon>Bacteria</taxon>
        <taxon>Bacillati</taxon>
        <taxon>Actinomycetota</taxon>
        <taxon>Actinomycetes</taxon>
        <taxon>Mycobacteriales</taxon>
        <taxon>Gordoniaceae</taxon>
        <taxon>Gordonia</taxon>
    </lineage>
</organism>
<name>M0QQ39_9ACTN</name>